<keyword evidence="2" id="KW-1185">Reference proteome</keyword>
<name>A0A7G4AW69_9CAUD</name>
<organism evidence="1 2">
    <name type="scientific">Streptomyces phage Coruscant</name>
    <dbReference type="NCBI Taxonomy" id="2739834"/>
    <lineage>
        <taxon>Viruses</taxon>
        <taxon>Duplodnaviria</taxon>
        <taxon>Heunggongvirae</taxon>
        <taxon>Uroviricota</taxon>
        <taxon>Caudoviricetes</taxon>
        <taxon>Stanwilliamsviridae</taxon>
        <taxon>Boydwoodruffvirinae</taxon>
        <taxon>Coruscantvirus</taxon>
        <taxon>Coruscantvirus coruscant</taxon>
    </lineage>
</organism>
<evidence type="ECO:0000313" key="1">
    <source>
        <dbReference type="EMBL" id="QMP84259.1"/>
    </source>
</evidence>
<proteinExistence type="predicted"/>
<reference evidence="1 2" key="1">
    <citation type="submission" date="2020-07" db="EMBL/GenBank/DDBJ databases">
        <title>Streptomyces phage Genome sequencing and assembly.</title>
        <authorList>
            <person name="Sharma V."/>
            <person name="Hardy A."/>
            <person name="Frunzke J."/>
        </authorList>
    </citation>
    <scope>NUCLEOTIDE SEQUENCE [LARGE SCALE GENOMIC DNA]</scope>
</reference>
<protein>
    <submittedName>
        <fullName evidence="1">Uncharacterized protein</fullName>
    </submittedName>
</protein>
<sequence length="66" mass="7361">MNPEMMGMIPGAEFMLKCTFCPAESDGNLSIEVEEGVYISVPTCEPCVEKHKEYLTMISNPENESE</sequence>
<dbReference type="EMBL" id="MT711976">
    <property type="protein sequence ID" value="QMP84259.1"/>
    <property type="molecule type" value="Genomic_DNA"/>
</dbReference>
<accession>A0A7G4AW69</accession>
<evidence type="ECO:0000313" key="2">
    <source>
        <dbReference type="Proteomes" id="UP000515922"/>
    </source>
</evidence>
<dbReference type="Proteomes" id="UP000515922">
    <property type="component" value="Segment"/>
</dbReference>
<gene>
    <name evidence="1" type="ORF">HUN41_00148</name>
</gene>